<organism evidence="1 2">
    <name type="scientific">Caerostris extrusa</name>
    <name type="common">Bark spider</name>
    <name type="synonym">Caerostris bankana</name>
    <dbReference type="NCBI Taxonomy" id="172846"/>
    <lineage>
        <taxon>Eukaryota</taxon>
        <taxon>Metazoa</taxon>
        <taxon>Ecdysozoa</taxon>
        <taxon>Arthropoda</taxon>
        <taxon>Chelicerata</taxon>
        <taxon>Arachnida</taxon>
        <taxon>Araneae</taxon>
        <taxon>Araneomorphae</taxon>
        <taxon>Entelegynae</taxon>
        <taxon>Araneoidea</taxon>
        <taxon>Araneidae</taxon>
        <taxon>Caerostris</taxon>
    </lineage>
</organism>
<name>A0AAV4X9J2_CAEEX</name>
<evidence type="ECO:0008006" key="3">
    <source>
        <dbReference type="Google" id="ProtNLM"/>
    </source>
</evidence>
<evidence type="ECO:0000313" key="1">
    <source>
        <dbReference type="EMBL" id="GIY91857.1"/>
    </source>
</evidence>
<proteinExistence type="predicted"/>
<gene>
    <name evidence="1" type="ORF">CEXT_206501</name>
</gene>
<comment type="caution">
    <text evidence="1">The sequence shown here is derived from an EMBL/GenBank/DDBJ whole genome shotgun (WGS) entry which is preliminary data.</text>
</comment>
<dbReference type="AlphaFoldDB" id="A0AAV4X9J2"/>
<keyword evidence="2" id="KW-1185">Reference proteome</keyword>
<reference evidence="1 2" key="1">
    <citation type="submission" date="2021-06" db="EMBL/GenBank/DDBJ databases">
        <title>Caerostris extrusa draft genome.</title>
        <authorList>
            <person name="Kono N."/>
            <person name="Arakawa K."/>
        </authorList>
    </citation>
    <scope>NUCLEOTIDE SEQUENCE [LARGE SCALE GENOMIC DNA]</scope>
</reference>
<protein>
    <recommendedName>
        <fullName evidence="3">Secreted protein</fullName>
    </recommendedName>
</protein>
<dbReference type="Proteomes" id="UP001054945">
    <property type="component" value="Unassembled WGS sequence"/>
</dbReference>
<evidence type="ECO:0000313" key="2">
    <source>
        <dbReference type="Proteomes" id="UP001054945"/>
    </source>
</evidence>
<sequence length="88" mass="10106">MSFWVITVSASLVSEAWTSVATKTHKFSQNPSHQFLLCIDKEICLTVWKIVPIRRSFIFGTVGTIFTYVLLFDNFNTEESIVTAWNNQ</sequence>
<accession>A0AAV4X9J2</accession>
<dbReference type="EMBL" id="BPLR01017463">
    <property type="protein sequence ID" value="GIY91857.1"/>
    <property type="molecule type" value="Genomic_DNA"/>
</dbReference>